<proteinExistence type="predicted"/>
<dbReference type="PANTHER" id="PTHR36142">
    <property type="entry name" value="METALLO-HYDROLASE/OXIDOREDUCTASE SUPERFAMILY PROTEIN"/>
    <property type="match status" value="1"/>
</dbReference>
<keyword evidence="2" id="KW-1185">Reference proteome</keyword>
<organism evidence="1 2">
    <name type="scientific">Recurvomyces mirabilis</name>
    <dbReference type="NCBI Taxonomy" id="574656"/>
    <lineage>
        <taxon>Eukaryota</taxon>
        <taxon>Fungi</taxon>
        <taxon>Dikarya</taxon>
        <taxon>Ascomycota</taxon>
        <taxon>Pezizomycotina</taxon>
        <taxon>Dothideomycetes</taxon>
        <taxon>Dothideomycetidae</taxon>
        <taxon>Mycosphaerellales</taxon>
        <taxon>Teratosphaeriaceae</taxon>
        <taxon>Recurvomyces</taxon>
    </lineage>
</organism>
<name>A0AAE0WN87_9PEZI</name>
<protein>
    <submittedName>
        <fullName evidence="1">Uncharacterized protein</fullName>
    </submittedName>
</protein>
<sequence>MESVSSGIELAQLQDAIKVAVDAKELRPIIISLNGDNTWLWSFPRPSKEREETGKAFFHIVFEPWLNGPTGLPGPVGPWLVYLNLAAPPAAATAEDIDDIVRRIETTWAACNGRTFKQSESPIVDAILLGFHYSDHLHEPTLRLFDKRIPVVLTPQGQNTVQALNHFEHISLVHDMAPNASTWRSLQHSDGLPEWLSPIRLPGHHELNYLFALIWTRTSPDGQEEHQAIYQSPHGLRLDQKPLQAFLQSSPQPQPLALFHGLKESRAMGMVNTYGADGGLRLWRMLGEPKHWIVSHNLPLEYAGVVMRMLWVHDTPRTIEWALGREGSEAKGGAKTVPRVLHIGSGQASLL</sequence>
<evidence type="ECO:0000313" key="1">
    <source>
        <dbReference type="EMBL" id="KAK3674934.1"/>
    </source>
</evidence>
<dbReference type="AlphaFoldDB" id="A0AAE0WN87"/>
<accession>A0AAE0WN87</accession>
<evidence type="ECO:0000313" key="2">
    <source>
        <dbReference type="Proteomes" id="UP001274830"/>
    </source>
</evidence>
<dbReference type="PANTHER" id="PTHR36142:SF2">
    <property type="entry name" value="METALLO-HYDROLASE_OXIDOREDUCTASE SUPERFAMILY PROTEIN"/>
    <property type="match status" value="1"/>
</dbReference>
<comment type="caution">
    <text evidence="1">The sequence shown here is derived from an EMBL/GenBank/DDBJ whole genome shotgun (WGS) entry which is preliminary data.</text>
</comment>
<reference evidence="1" key="1">
    <citation type="submission" date="2023-07" db="EMBL/GenBank/DDBJ databases">
        <title>Black Yeasts Isolated from many extreme environments.</title>
        <authorList>
            <person name="Coleine C."/>
            <person name="Stajich J.E."/>
            <person name="Selbmann L."/>
        </authorList>
    </citation>
    <scope>NUCLEOTIDE SEQUENCE</scope>
    <source>
        <strain evidence="1">CCFEE 5485</strain>
    </source>
</reference>
<dbReference type="Proteomes" id="UP001274830">
    <property type="component" value="Unassembled WGS sequence"/>
</dbReference>
<gene>
    <name evidence="1" type="ORF">LTR78_005278</name>
</gene>
<dbReference type="EMBL" id="JAUTXT010000017">
    <property type="protein sequence ID" value="KAK3674934.1"/>
    <property type="molecule type" value="Genomic_DNA"/>
</dbReference>